<feature type="region of interest" description="Disordered" evidence="6">
    <location>
        <begin position="1"/>
        <end position="63"/>
    </location>
</feature>
<dbReference type="PROSITE" id="PS00475">
    <property type="entry name" value="RIBOSOMAL_L15"/>
    <property type="match status" value="1"/>
</dbReference>
<evidence type="ECO:0000256" key="6">
    <source>
        <dbReference type="SAM" id="MobiDB-lite"/>
    </source>
</evidence>
<proteinExistence type="inferred from homology"/>
<evidence type="ECO:0000256" key="5">
    <source>
        <dbReference type="RuleBase" id="RU003888"/>
    </source>
</evidence>
<dbReference type="GO" id="GO:0019843">
    <property type="term" value="F:rRNA binding"/>
    <property type="evidence" value="ECO:0007669"/>
    <property type="project" value="UniProtKB-UniRule"/>
</dbReference>
<keyword evidence="4" id="KW-0699">rRNA-binding</keyword>
<comment type="subunit">
    <text evidence="4">Part of the 50S ribosomal subunit.</text>
</comment>
<dbReference type="InterPro" id="IPR001196">
    <property type="entry name" value="Ribosomal_uL15_CS"/>
</dbReference>
<dbReference type="HAMAP" id="MF_01341">
    <property type="entry name" value="Ribosomal_uL15"/>
    <property type="match status" value="1"/>
</dbReference>
<keyword evidence="3 4" id="KW-0687">Ribonucleoprotein</keyword>
<reference evidence="8" key="1">
    <citation type="journal article" date="2015" name="ISME J.">
        <title>Aquifer environment selects for microbial species cohorts in sediment and groundwater.</title>
        <authorList>
            <person name="Hug L.A."/>
            <person name="Thomas B.C."/>
            <person name="Brown C.T."/>
            <person name="Frischkorn K.R."/>
            <person name="Williams K.H."/>
            <person name="Tringe S.G."/>
            <person name="Banfield J.F."/>
        </authorList>
    </citation>
    <scope>NUCLEOTIDE SEQUENCE</scope>
</reference>
<name>A0A0H4T5L8_9DELT</name>
<dbReference type="PANTHER" id="PTHR12934:SF11">
    <property type="entry name" value="LARGE RIBOSOMAL SUBUNIT PROTEIN UL15M"/>
    <property type="match status" value="1"/>
</dbReference>
<evidence type="ECO:0000256" key="4">
    <source>
        <dbReference type="HAMAP-Rule" id="MF_01341"/>
    </source>
</evidence>
<dbReference type="EMBL" id="KT007006">
    <property type="protein sequence ID" value="AKQ02996.1"/>
    <property type="molecule type" value="Genomic_DNA"/>
</dbReference>
<evidence type="ECO:0000256" key="2">
    <source>
        <dbReference type="ARBA" id="ARBA00022980"/>
    </source>
</evidence>
<evidence type="ECO:0000259" key="7">
    <source>
        <dbReference type="Pfam" id="PF00828"/>
    </source>
</evidence>
<feature type="domain" description="Large ribosomal subunit protein uL15/eL18" evidence="7">
    <location>
        <begin position="85"/>
        <end position="142"/>
    </location>
</feature>
<sequence length="149" mass="15570">MLNKLKAPKGAITKKKRLGRGESSGLGKTSGKGHKGLKARSGGGSKRGYEGGQTPITRRLPKRGFTNEFKTEYSVLNVGNLGGFSSGETVDVNSLYEKRLVGSKRLPVKVLGDGDIKVPLIVKVAAFSKSAKAKIIAAGGKTEVSAVGE</sequence>
<dbReference type="Gene3D" id="3.100.10.10">
    <property type="match status" value="1"/>
</dbReference>
<keyword evidence="2 4" id="KW-0689">Ribosomal protein</keyword>
<evidence type="ECO:0000256" key="3">
    <source>
        <dbReference type="ARBA" id="ARBA00023274"/>
    </source>
</evidence>
<dbReference type="InterPro" id="IPR030878">
    <property type="entry name" value="Ribosomal_uL15"/>
</dbReference>
<comment type="function">
    <text evidence="4">Binds to the 23S rRNA.</text>
</comment>
<dbReference type="NCBIfam" id="TIGR01071">
    <property type="entry name" value="rplO_bact"/>
    <property type="match status" value="1"/>
</dbReference>
<organism evidence="8">
    <name type="scientific">uncultured delta proteobacterium Rifle_16ft_4_minimus_37851</name>
    <dbReference type="NCBI Taxonomy" id="1665181"/>
    <lineage>
        <taxon>Bacteria</taxon>
        <taxon>Deltaproteobacteria</taxon>
        <taxon>environmental samples</taxon>
    </lineage>
</organism>
<dbReference type="AlphaFoldDB" id="A0A0H4T5L8"/>
<evidence type="ECO:0000313" key="8">
    <source>
        <dbReference type="EMBL" id="AKQ02996.1"/>
    </source>
</evidence>
<comment type="similarity">
    <text evidence="1 4 5">Belongs to the universal ribosomal protein uL15 family.</text>
</comment>
<dbReference type="GO" id="GO:0015934">
    <property type="term" value="C:large ribosomal subunit"/>
    <property type="evidence" value="ECO:0007669"/>
    <property type="project" value="InterPro"/>
</dbReference>
<dbReference type="GO" id="GO:0006412">
    <property type="term" value="P:translation"/>
    <property type="evidence" value="ECO:0007669"/>
    <property type="project" value="UniProtKB-UniRule"/>
</dbReference>
<dbReference type="GO" id="GO:0003735">
    <property type="term" value="F:structural constituent of ribosome"/>
    <property type="evidence" value="ECO:0007669"/>
    <property type="project" value="InterPro"/>
</dbReference>
<dbReference type="InterPro" id="IPR036227">
    <property type="entry name" value="Ribosomal_uL15/eL18_sf"/>
</dbReference>
<dbReference type="InterPro" id="IPR021131">
    <property type="entry name" value="Ribosomal_uL15/eL18"/>
</dbReference>
<keyword evidence="4" id="KW-0694">RNA-binding</keyword>
<dbReference type="SUPFAM" id="SSF52080">
    <property type="entry name" value="Ribosomal proteins L15p and L18e"/>
    <property type="match status" value="1"/>
</dbReference>
<dbReference type="PANTHER" id="PTHR12934">
    <property type="entry name" value="50S RIBOSOMAL PROTEIN L15"/>
    <property type="match status" value="1"/>
</dbReference>
<accession>A0A0H4T5L8</accession>
<dbReference type="InterPro" id="IPR005749">
    <property type="entry name" value="Ribosomal_uL15_bac-type"/>
</dbReference>
<protein>
    <recommendedName>
        <fullName evidence="4">Large ribosomal subunit protein uL15</fullName>
    </recommendedName>
</protein>
<evidence type="ECO:0000256" key="1">
    <source>
        <dbReference type="ARBA" id="ARBA00007320"/>
    </source>
</evidence>
<gene>
    <name evidence="4 8" type="primary">rplO</name>
</gene>
<dbReference type="Pfam" id="PF00828">
    <property type="entry name" value="Ribosomal_L27A"/>
    <property type="match status" value="1"/>
</dbReference>